<dbReference type="GO" id="GO:0016757">
    <property type="term" value="F:glycosyltransferase activity"/>
    <property type="evidence" value="ECO:0007669"/>
    <property type="project" value="UniProtKB-KW"/>
</dbReference>
<gene>
    <name evidence="6" type="primary">wbbD</name>
    <name evidence="5" type="ORF">LES8486_00141</name>
    <name evidence="6" type="ORF">LES9216_00288</name>
</gene>
<evidence type="ECO:0000313" key="7">
    <source>
        <dbReference type="Proteomes" id="UP000237923"/>
    </source>
</evidence>
<evidence type="ECO:0000313" key="8">
    <source>
        <dbReference type="Proteomes" id="UP000239237"/>
    </source>
</evidence>
<comment type="similarity">
    <text evidence="1">Belongs to the glycosyltransferase 2 family.</text>
</comment>
<dbReference type="RefSeq" id="WP_025268281.1">
    <property type="nucleotide sequence ID" value="NZ_OKQR01000001.1"/>
</dbReference>
<dbReference type="Gene3D" id="3.90.550.10">
    <property type="entry name" value="Spore Coat Polysaccharide Biosynthesis Protein SpsA, Chain A"/>
    <property type="match status" value="1"/>
</dbReference>
<evidence type="ECO:0000256" key="3">
    <source>
        <dbReference type="ARBA" id="ARBA00022679"/>
    </source>
</evidence>
<sequence>MKNEFSVLMSVYQKENPEFLEESLHSILNQTRLPKEIILVEDGPLNDKLYCVIESFSNMTNLLKRVRLVENLGLGRALSEGVEYVTTNLIARMDSDDISVKDRFEKQIALFDDHNSLALVGGQIAEFQDRVDNIISCRNVPVGDKEIRKFAKLRSPFNHPTIVMKKDVLQTVGGYQSFSYLEDYHLWVRFLLENNITVCNLPDTLLYMRVGNGLYNRRGGFKYLKQYIVLKKLFRSWKFINRFEYASSVVFMGVSTLSPGWLRKYLYTHLLRK</sequence>
<dbReference type="EC" id="2.4.1.303" evidence="6"/>
<organism evidence="6 7">
    <name type="scientific">Leuconostoc suionicum</name>
    <dbReference type="NCBI Taxonomy" id="1511761"/>
    <lineage>
        <taxon>Bacteria</taxon>
        <taxon>Bacillati</taxon>
        <taxon>Bacillota</taxon>
        <taxon>Bacilli</taxon>
        <taxon>Lactobacillales</taxon>
        <taxon>Lactobacillaceae</taxon>
        <taxon>Leuconostoc</taxon>
    </lineage>
</organism>
<protein>
    <submittedName>
        <fullName evidence="6">UDP-Gal:alpha-D-GlcNAc-diphosphoundecaprenol beta-1,3-galactosyltransferase</fullName>
        <ecNumber evidence="6">2.4.1.303</ecNumber>
    </submittedName>
</protein>
<dbReference type="Proteomes" id="UP000239237">
    <property type="component" value="Unassembled WGS sequence"/>
</dbReference>
<dbReference type="PANTHER" id="PTHR43685:SF5">
    <property type="entry name" value="GLYCOSYLTRANSFERASE EPSE-RELATED"/>
    <property type="match status" value="1"/>
</dbReference>
<name>A0A2N9K8K0_9LACO</name>
<evidence type="ECO:0000313" key="5">
    <source>
        <dbReference type="EMBL" id="SPD91170.1"/>
    </source>
</evidence>
<feature type="domain" description="Glycosyltransferase 2-like" evidence="4">
    <location>
        <begin position="6"/>
        <end position="170"/>
    </location>
</feature>
<dbReference type="InterPro" id="IPR050834">
    <property type="entry name" value="Glycosyltransf_2"/>
</dbReference>
<reference evidence="6 7" key="2">
    <citation type="submission" date="2018-02" db="EMBL/GenBank/DDBJ databases">
        <authorList>
            <person name="Cohen D.B."/>
            <person name="Kent A.D."/>
        </authorList>
    </citation>
    <scope>NUCLEOTIDE SEQUENCE [LARGE SCALE GENOMIC DNA]</scope>
    <source>
        <strain evidence="6 7">CECT 9216</strain>
    </source>
</reference>
<dbReference type="SUPFAM" id="SSF53448">
    <property type="entry name" value="Nucleotide-diphospho-sugar transferases"/>
    <property type="match status" value="1"/>
</dbReference>
<evidence type="ECO:0000256" key="2">
    <source>
        <dbReference type="ARBA" id="ARBA00022676"/>
    </source>
</evidence>
<keyword evidence="8" id="KW-1185">Reference proteome</keyword>
<keyword evidence="2 6" id="KW-0328">Glycosyltransferase</keyword>
<evidence type="ECO:0000256" key="1">
    <source>
        <dbReference type="ARBA" id="ARBA00006739"/>
    </source>
</evidence>
<keyword evidence="3 6" id="KW-0808">Transferase</keyword>
<accession>A0A2N9K8K0</accession>
<dbReference type="EMBL" id="OKQU01000001">
    <property type="protein sequence ID" value="SPE06395.1"/>
    <property type="molecule type" value="Genomic_DNA"/>
</dbReference>
<dbReference type="InterPro" id="IPR001173">
    <property type="entry name" value="Glyco_trans_2-like"/>
</dbReference>
<proteinExistence type="inferred from homology"/>
<evidence type="ECO:0000259" key="4">
    <source>
        <dbReference type="Pfam" id="PF00535"/>
    </source>
</evidence>
<evidence type="ECO:0000313" key="6">
    <source>
        <dbReference type="EMBL" id="SPE06395.1"/>
    </source>
</evidence>
<dbReference type="EMBL" id="OKQR01000001">
    <property type="protein sequence ID" value="SPD91170.1"/>
    <property type="molecule type" value="Genomic_DNA"/>
</dbReference>
<dbReference type="Pfam" id="PF00535">
    <property type="entry name" value="Glycos_transf_2"/>
    <property type="match status" value="1"/>
</dbReference>
<dbReference type="AlphaFoldDB" id="A0A2N9K8K0"/>
<reference evidence="5 8" key="1">
    <citation type="submission" date="2018-02" db="EMBL/GenBank/DDBJ databases">
        <authorList>
            <person name="Rodrigo-Torres L."/>
            <person name="Arahal R. D."/>
            <person name="Lucena T."/>
        </authorList>
    </citation>
    <scope>NUCLEOTIDE SEQUENCE [LARGE SCALE GENOMIC DNA]</scope>
    <source>
        <strain evidence="5 8">CECT 8486</strain>
    </source>
</reference>
<dbReference type="PANTHER" id="PTHR43685">
    <property type="entry name" value="GLYCOSYLTRANSFERASE"/>
    <property type="match status" value="1"/>
</dbReference>
<dbReference type="Proteomes" id="UP000237923">
    <property type="component" value="Unassembled WGS sequence"/>
</dbReference>
<dbReference type="InterPro" id="IPR029044">
    <property type="entry name" value="Nucleotide-diphossugar_trans"/>
</dbReference>